<evidence type="ECO:0000313" key="2">
    <source>
        <dbReference type="Proteomes" id="UP000218231"/>
    </source>
</evidence>
<comment type="caution">
    <text evidence="1">The sequence shown here is derived from an EMBL/GenBank/DDBJ whole genome shotgun (WGS) entry which is preliminary data.</text>
</comment>
<sequence>MSICRFFRQRRYGFGFEDPMLLVLDDAYRKGYPVNGYYRSDLDPILQEKRVTEREINDMLKHTWIG</sequence>
<proteinExistence type="predicted"/>
<name>A0A2A2JIQ0_9BILA</name>
<dbReference type="AlphaFoldDB" id="A0A2A2JIQ0"/>
<gene>
    <name evidence="1" type="ORF">WR25_00647</name>
</gene>
<keyword evidence="2" id="KW-1185">Reference proteome</keyword>
<dbReference type="OrthoDB" id="61110at2759"/>
<reference evidence="1 2" key="1">
    <citation type="journal article" date="2017" name="Curr. Biol.">
        <title>Genome architecture and evolution of a unichromosomal asexual nematode.</title>
        <authorList>
            <person name="Fradin H."/>
            <person name="Zegar C."/>
            <person name="Gutwein M."/>
            <person name="Lucas J."/>
            <person name="Kovtun M."/>
            <person name="Corcoran D."/>
            <person name="Baugh L.R."/>
            <person name="Kiontke K."/>
            <person name="Gunsalus K."/>
            <person name="Fitch D.H."/>
            <person name="Piano F."/>
        </authorList>
    </citation>
    <scope>NUCLEOTIDE SEQUENCE [LARGE SCALE GENOMIC DNA]</scope>
    <source>
        <strain evidence="1">PF1309</strain>
    </source>
</reference>
<protein>
    <submittedName>
        <fullName evidence="1">Uncharacterized protein</fullName>
    </submittedName>
</protein>
<dbReference type="Proteomes" id="UP000218231">
    <property type="component" value="Unassembled WGS sequence"/>
</dbReference>
<dbReference type="EMBL" id="LIAE01010403">
    <property type="protein sequence ID" value="PAV61616.1"/>
    <property type="molecule type" value="Genomic_DNA"/>
</dbReference>
<accession>A0A2A2JIQ0</accession>
<organism evidence="1 2">
    <name type="scientific">Diploscapter pachys</name>
    <dbReference type="NCBI Taxonomy" id="2018661"/>
    <lineage>
        <taxon>Eukaryota</taxon>
        <taxon>Metazoa</taxon>
        <taxon>Ecdysozoa</taxon>
        <taxon>Nematoda</taxon>
        <taxon>Chromadorea</taxon>
        <taxon>Rhabditida</taxon>
        <taxon>Rhabditina</taxon>
        <taxon>Rhabditomorpha</taxon>
        <taxon>Rhabditoidea</taxon>
        <taxon>Rhabditidae</taxon>
        <taxon>Diploscapter</taxon>
    </lineage>
</organism>
<evidence type="ECO:0000313" key="1">
    <source>
        <dbReference type="EMBL" id="PAV61616.1"/>
    </source>
</evidence>